<dbReference type="KEGG" id="serq:CWC46_06840"/>
<keyword evidence="1" id="KW-0472">Membrane</keyword>
<reference evidence="2 5" key="3">
    <citation type="submission" date="2017-11" db="EMBL/GenBank/DDBJ databases">
        <title>Complete genome sequence of Serratia sp. ATCC 39006 LacA.</title>
        <authorList>
            <person name="Hampton H.G."/>
            <person name="Jackson S.A."/>
            <person name="Jauregui R."/>
            <person name="Poulter G.T.M."/>
            <person name="Salmond G.P.C."/>
            <person name="Fineran P.C."/>
        </authorList>
    </citation>
    <scope>NUCLEOTIDE SEQUENCE [LARGE SCALE GENOMIC DNA]</scope>
    <source>
        <strain evidence="2 5">ATCC 39006</strain>
    </source>
</reference>
<reference evidence="3" key="2">
    <citation type="submission" date="2013-09" db="EMBL/GenBank/DDBJ databases">
        <authorList>
            <person name="Wang G."/>
            <person name="Yang Y."/>
            <person name="Su Y."/>
        </authorList>
    </citation>
    <scope>NUCLEOTIDE SEQUENCE</scope>
    <source>
        <strain evidence="3">ATCC 39006</strain>
    </source>
</reference>
<reference evidence="3" key="4">
    <citation type="submission" date="2017-11" db="EMBL/GenBank/DDBJ databases">
        <title>Complete genome sequence of Serratia sp. ATCC 39006.</title>
        <authorList>
            <person name="Hampton H.G."/>
            <person name="Jackson S.A."/>
            <person name="Jauregui R."/>
            <person name="Poulter G.T.M."/>
            <person name="Salmond G.P.C."/>
            <person name="Fineran P.C."/>
        </authorList>
    </citation>
    <scope>NUCLEOTIDE SEQUENCE</scope>
    <source>
        <strain evidence="3">ATCC 39006</strain>
    </source>
</reference>
<reference evidence="3 4" key="1">
    <citation type="journal article" date="2013" name="Genome Announc.">
        <title>Draft genome sequence of Serratia sp. strain ATCC 39006, a model bacterium for analysis of the biosynthesis and regulation of prodigiosin, a carbapenem, and gas vesicles.</title>
        <authorList>
            <person name="Fineran P.C."/>
            <person name="Iglesias Cans M.C."/>
            <person name="Ramsay J.P."/>
            <person name="Wilf N.M."/>
            <person name="Cossyleon D."/>
            <person name="McNeil M.B."/>
            <person name="Williamson N.R."/>
            <person name="Monson R.E."/>
            <person name="Becher S.A."/>
            <person name="Stanton J.A."/>
            <person name="Brugger K."/>
            <person name="Brown S.D."/>
            <person name="Salmond G.P."/>
        </authorList>
    </citation>
    <scope>NUCLEOTIDE SEQUENCE [LARGE SCALE GENOMIC DNA]</scope>
    <source>
        <strain evidence="3">ATCC 39006</strain>
        <strain evidence="4">ATCC 39006 / SC 11482</strain>
    </source>
</reference>
<dbReference type="Proteomes" id="UP000233778">
    <property type="component" value="Chromosome"/>
</dbReference>
<name>A0A2I5T4Q7_SERS3</name>
<keyword evidence="4" id="KW-1185">Reference proteome</keyword>
<keyword evidence="1" id="KW-1133">Transmembrane helix</keyword>
<evidence type="ECO:0000313" key="4">
    <source>
        <dbReference type="Proteomes" id="UP000017700"/>
    </source>
</evidence>
<evidence type="ECO:0000313" key="2">
    <source>
        <dbReference type="EMBL" id="AUG99559.1"/>
    </source>
</evidence>
<dbReference type="Proteomes" id="UP000017700">
    <property type="component" value="Chromosome"/>
</dbReference>
<gene>
    <name evidence="2" type="ORF">CWC46_06840</name>
    <name evidence="3" type="ORF">Ser39006_006845</name>
</gene>
<evidence type="ECO:0000313" key="3">
    <source>
        <dbReference type="EMBL" id="AUH03877.1"/>
    </source>
</evidence>
<dbReference type="KEGG" id="sera:Ser39006_006845"/>
<proteinExistence type="predicted"/>
<feature type="transmembrane region" description="Helical" evidence="1">
    <location>
        <begin position="12"/>
        <end position="28"/>
    </location>
</feature>
<sequence length="59" mass="6443">MARWVGQLDSPACGGVFSVFFFLCLVDFRMRDGGERMNVAELTSVSDSGRERGQNAPAT</sequence>
<protein>
    <submittedName>
        <fullName evidence="3">Uncharacterized protein</fullName>
    </submittedName>
</protein>
<evidence type="ECO:0000256" key="1">
    <source>
        <dbReference type="SAM" id="Phobius"/>
    </source>
</evidence>
<dbReference type="EMBL" id="CP025085">
    <property type="protein sequence ID" value="AUG99559.1"/>
    <property type="molecule type" value="Genomic_DNA"/>
</dbReference>
<evidence type="ECO:0000313" key="5">
    <source>
        <dbReference type="Proteomes" id="UP000233778"/>
    </source>
</evidence>
<accession>A0A2I5T4Q7</accession>
<organism evidence="3 4">
    <name type="scientific">Serratia sp. (strain ATCC 39006)</name>
    <name type="common">Prodigiosinella confusarubida</name>
    <dbReference type="NCBI Taxonomy" id="104623"/>
    <lineage>
        <taxon>Bacteria</taxon>
        <taxon>Pseudomonadati</taxon>
        <taxon>Pseudomonadota</taxon>
        <taxon>Gammaproteobacteria</taxon>
        <taxon>Enterobacterales</taxon>
        <taxon>Pectobacteriaceae</taxon>
        <taxon>Prodigiosinella</taxon>
    </lineage>
</organism>
<dbReference type="STRING" id="104623.Ser39006_04361"/>
<dbReference type="AlphaFoldDB" id="A0A2I5T4Q7"/>
<keyword evidence="1" id="KW-0812">Transmembrane</keyword>
<dbReference type="EMBL" id="CP025084">
    <property type="protein sequence ID" value="AUH03877.1"/>
    <property type="molecule type" value="Genomic_DNA"/>
</dbReference>